<gene>
    <name evidence="16" type="ORF">PMAYCL1PPCAC_05495</name>
</gene>
<dbReference type="InterPro" id="IPR057246">
    <property type="entry name" value="CARBOXYPEPT_ZN_1"/>
</dbReference>
<dbReference type="SUPFAM" id="SSF53187">
    <property type="entry name" value="Zn-dependent exopeptidases"/>
    <property type="match status" value="1"/>
</dbReference>
<dbReference type="InterPro" id="IPR000834">
    <property type="entry name" value="Peptidase_M14"/>
</dbReference>
<comment type="similarity">
    <text evidence="3 14">Belongs to the peptidase M14 family.</text>
</comment>
<evidence type="ECO:0000256" key="12">
    <source>
        <dbReference type="ARBA" id="ARBA00023157"/>
    </source>
</evidence>
<dbReference type="PANTHER" id="PTHR11705">
    <property type="entry name" value="PROTEASE FAMILY M14 CARBOXYPEPTIDASE A,B"/>
    <property type="match status" value="1"/>
</dbReference>
<dbReference type="InterPro" id="IPR036990">
    <property type="entry name" value="M14A-like_propep"/>
</dbReference>
<dbReference type="SMART" id="SM00631">
    <property type="entry name" value="Zn_pept"/>
    <property type="match status" value="1"/>
</dbReference>
<evidence type="ECO:0000256" key="8">
    <source>
        <dbReference type="ARBA" id="ARBA00022729"/>
    </source>
</evidence>
<protein>
    <recommendedName>
        <fullName evidence="15">Peptidase M14 domain-containing protein</fullName>
    </recommendedName>
</protein>
<dbReference type="Pfam" id="PF00246">
    <property type="entry name" value="Peptidase_M14"/>
    <property type="match status" value="1"/>
</dbReference>
<sequence>SIRNLEPTSTPLHPFLIFPSMPHHGWLLAVALSLVTPSIDAAATYQGYKLIRFEANETVAEWLETMSDVAHDLDEKAGEERRILFDVFSEPTKLQSYADVLVAPDFFEAFLVMLQKQGVEKVTVLRKDMQKLIDEEEYTIDNRRRRRKRAGNAIDDFDAETYHEYARMMRFMYDLAHHHPSLVKVVNVSRSSENRQIIGVKISTSSLFKPAIVIDAGVHAREWVAPAVAMYIMKKLVKSVGHDHRLSKALIDFDWFIIPQVNPDGYEYSRNTDRLWRKTRSRFNGSRYCLGTDANRNWGFKWGVAGANRSPCSNIYQGSHPFSEPEIEGLKNFLTFEIPDLTIYLSLHSYGQVWLAPWGYTGKRPDNFIDQQDAAHKAVGAIRRTSGANYTYGTIAEVMYPASGTSIDFLQDKGVPYIYGVELRPQDTTDSYGFNIPAKYIKPTGDEMLEGVLAIAEHALMKKKIKI</sequence>
<dbReference type="SUPFAM" id="SSF54897">
    <property type="entry name" value="Protease propeptides/inhibitors"/>
    <property type="match status" value="1"/>
</dbReference>
<comment type="function">
    <text evidence="13">Involved in the digestion of the blood meal.</text>
</comment>
<dbReference type="EMBL" id="BTRK01000002">
    <property type="protein sequence ID" value="GMR35300.1"/>
    <property type="molecule type" value="Genomic_DNA"/>
</dbReference>
<keyword evidence="11" id="KW-0482">Metalloprotease</keyword>
<keyword evidence="4" id="KW-0964">Secreted</keyword>
<dbReference type="GO" id="GO:0008270">
    <property type="term" value="F:zinc ion binding"/>
    <property type="evidence" value="ECO:0007669"/>
    <property type="project" value="InterPro"/>
</dbReference>
<evidence type="ECO:0000256" key="4">
    <source>
        <dbReference type="ARBA" id="ARBA00022525"/>
    </source>
</evidence>
<evidence type="ECO:0000256" key="5">
    <source>
        <dbReference type="ARBA" id="ARBA00022645"/>
    </source>
</evidence>
<keyword evidence="17" id="KW-1185">Reference proteome</keyword>
<feature type="domain" description="Peptidase M14" evidence="15">
    <location>
        <begin position="161"/>
        <end position="459"/>
    </location>
</feature>
<dbReference type="PROSITE" id="PS00132">
    <property type="entry name" value="CARBOXYPEPT_ZN_1"/>
    <property type="match status" value="1"/>
</dbReference>
<dbReference type="PROSITE" id="PS52035">
    <property type="entry name" value="PEPTIDASE_M14"/>
    <property type="match status" value="1"/>
</dbReference>
<evidence type="ECO:0000256" key="13">
    <source>
        <dbReference type="ARBA" id="ARBA00057299"/>
    </source>
</evidence>
<evidence type="ECO:0000256" key="11">
    <source>
        <dbReference type="ARBA" id="ARBA00023049"/>
    </source>
</evidence>
<dbReference type="Pfam" id="PF02244">
    <property type="entry name" value="Propep_M14"/>
    <property type="match status" value="1"/>
</dbReference>
<evidence type="ECO:0000256" key="3">
    <source>
        <dbReference type="ARBA" id="ARBA00005988"/>
    </source>
</evidence>
<dbReference type="Gene3D" id="3.30.70.340">
    <property type="entry name" value="Metallocarboxypeptidase-like"/>
    <property type="match status" value="1"/>
</dbReference>
<keyword evidence="12" id="KW-1015">Disulfide bond</keyword>
<evidence type="ECO:0000256" key="14">
    <source>
        <dbReference type="PROSITE-ProRule" id="PRU01379"/>
    </source>
</evidence>
<feature type="active site" description="Proton donor/acceptor" evidence="14">
    <location>
        <position position="422"/>
    </location>
</feature>
<evidence type="ECO:0000256" key="6">
    <source>
        <dbReference type="ARBA" id="ARBA00022670"/>
    </source>
</evidence>
<accession>A0AAN5C946</accession>
<feature type="non-terminal residue" evidence="16">
    <location>
        <position position="1"/>
    </location>
</feature>
<keyword evidence="10" id="KW-0862">Zinc</keyword>
<keyword evidence="5" id="KW-0121">Carboxypeptidase</keyword>
<dbReference type="GO" id="GO:0006508">
    <property type="term" value="P:proteolysis"/>
    <property type="evidence" value="ECO:0007669"/>
    <property type="project" value="UniProtKB-KW"/>
</dbReference>
<dbReference type="Gene3D" id="3.40.630.10">
    <property type="entry name" value="Zn peptidases"/>
    <property type="match status" value="1"/>
</dbReference>
<reference evidence="17" key="1">
    <citation type="submission" date="2022-10" db="EMBL/GenBank/DDBJ databases">
        <title>Genome assembly of Pristionchus species.</title>
        <authorList>
            <person name="Yoshida K."/>
            <person name="Sommer R.J."/>
        </authorList>
    </citation>
    <scope>NUCLEOTIDE SEQUENCE [LARGE SCALE GENOMIC DNA]</scope>
    <source>
        <strain evidence="17">RS5460</strain>
    </source>
</reference>
<evidence type="ECO:0000256" key="2">
    <source>
        <dbReference type="ARBA" id="ARBA00004613"/>
    </source>
</evidence>
<keyword evidence="6" id="KW-0645">Protease</keyword>
<dbReference type="Proteomes" id="UP001328107">
    <property type="component" value="Unassembled WGS sequence"/>
</dbReference>
<dbReference type="AlphaFoldDB" id="A0AAN5C946"/>
<dbReference type="InterPro" id="IPR003146">
    <property type="entry name" value="M14A_act_pep"/>
</dbReference>
<keyword evidence="8" id="KW-0732">Signal</keyword>
<keyword evidence="9" id="KW-0378">Hydrolase</keyword>
<comment type="cofactor">
    <cofactor evidence="1">
        <name>Zn(2+)</name>
        <dbReference type="ChEBI" id="CHEBI:29105"/>
    </cofactor>
</comment>
<name>A0AAN5C946_9BILA</name>
<evidence type="ECO:0000256" key="1">
    <source>
        <dbReference type="ARBA" id="ARBA00001947"/>
    </source>
</evidence>
<evidence type="ECO:0000259" key="15">
    <source>
        <dbReference type="PROSITE" id="PS52035"/>
    </source>
</evidence>
<dbReference type="PANTHER" id="PTHR11705:SF139">
    <property type="entry name" value="PEPTIDASE M14 CARBOXYPEPTIDASE A DOMAIN-CONTAINING PROTEIN"/>
    <property type="match status" value="1"/>
</dbReference>
<dbReference type="GO" id="GO:0005615">
    <property type="term" value="C:extracellular space"/>
    <property type="evidence" value="ECO:0007669"/>
    <property type="project" value="TreeGrafter"/>
</dbReference>
<dbReference type="FunFam" id="3.40.630.10:FF:000040">
    <property type="entry name" value="zinc carboxypeptidase"/>
    <property type="match status" value="1"/>
</dbReference>
<evidence type="ECO:0000256" key="10">
    <source>
        <dbReference type="ARBA" id="ARBA00022833"/>
    </source>
</evidence>
<evidence type="ECO:0000256" key="9">
    <source>
        <dbReference type="ARBA" id="ARBA00022801"/>
    </source>
</evidence>
<evidence type="ECO:0000313" key="17">
    <source>
        <dbReference type="Proteomes" id="UP001328107"/>
    </source>
</evidence>
<comment type="subcellular location">
    <subcellularLocation>
        <location evidence="2">Secreted</location>
    </subcellularLocation>
</comment>
<dbReference type="GO" id="GO:0004181">
    <property type="term" value="F:metallocarboxypeptidase activity"/>
    <property type="evidence" value="ECO:0007669"/>
    <property type="project" value="InterPro"/>
</dbReference>
<keyword evidence="7" id="KW-0479">Metal-binding</keyword>
<proteinExistence type="inferred from homology"/>
<evidence type="ECO:0000256" key="7">
    <source>
        <dbReference type="ARBA" id="ARBA00022723"/>
    </source>
</evidence>
<dbReference type="PRINTS" id="PR00765">
    <property type="entry name" value="CRBOXYPTASEA"/>
</dbReference>
<dbReference type="CDD" id="cd03860">
    <property type="entry name" value="M14_CP_A-B_like"/>
    <property type="match status" value="1"/>
</dbReference>
<comment type="caution">
    <text evidence="16">The sequence shown here is derived from an EMBL/GenBank/DDBJ whole genome shotgun (WGS) entry which is preliminary data.</text>
</comment>
<evidence type="ECO:0000313" key="16">
    <source>
        <dbReference type="EMBL" id="GMR35300.1"/>
    </source>
</evidence>
<organism evidence="16 17">
    <name type="scientific">Pristionchus mayeri</name>
    <dbReference type="NCBI Taxonomy" id="1317129"/>
    <lineage>
        <taxon>Eukaryota</taxon>
        <taxon>Metazoa</taxon>
        <taxon>Ecdysozoa</taxon>
        <taxon>Nematoda</taxon>
        <taxon>Chromadorea</taxon>
        <taxon>Rhabditida</taxon>
        <taxon>Rhabditina</taxon>
        <taxon>Diplogasteromorpha</taxon>
        <taxon>Diplogasteroidea</taxon>
        <taxon>Neodiplogasteridae</taxon>
        <taxon>Pristionchus</taxon>
    </lineage>
</organism>